<organism evidence="1 2">
    <name type="scientific">Glomus cerebriforme</name>
    <dbReference type="NCBI Taxonomy" id="658196"/>
    <lineage>
        <taxon>Eukaryota</taxon>
        <taxon>Fungi</taxon>
        <taxon>Fungi incertae sedis</taxon>
        <taxon>Mucoromycota</taxon>
        <taxon>Glomeromycotina</taxon>
        <taxon>Glomeromycetes</taxon>
        <taxon>Glomerales</taxon>
        <taxon>Glomeraceae</taxon>
        <taxon>Glomus</taxon>
    </lineage>
</organism>
<evidence type="ECO:0000313" key="1">
    <source>
        <dbReference type="EMBL" id="RIA79723.1"/>
    </source>
</evidence>
<reference evidence="1 2" key="1">
    <citation type="submission" date="2018-06" db="EMBL/GenBank/DDBJ databases">
        <title>Comparative genomics reveals the genomic features of Rhizophagus irregularis, R. cerebriforme, R. diaphanum and Gigaspora rosea, and their symbiotic lifestyle signature.</title>
        <authorList>
            <person name="Morin E."/>
            <person name="San Clemente H."/>
            <person name="Chen E.C.H."/>
            <person name="De La Providencia I."/>
            <person name="Hainaut M."/>
            <person name="Kuo A."/>
            <person name="Kohler A."/>
            <person name="Murat C."/>
            <person name="Tang N."/>
            <person name="Roy S."/>
            <person name="Loubradou J."/>
            <person name="Henrissat B."/>
            <person name="Grigoriev I.V."/>
            <person name="Corradi N."/>
            <person name="Roux C."/>
            <person name="Martin F.M."/>
        </authorList>
    </citation>
    <scope>NUCLEOTIDE SEQUENCE [LARGE SCALE GENOMIC DNA]</scope>
    <source>
        <strain evidence="1 2">DAOM 227022</strain>
    </source>
</reference>
<dbReference type="AlphaFoldDB" id="A0A397RZX0"/>
<proteinExistence type="predicted"/>
<sequence>MPPFFFFKRYTKMYEMYPHYPGRTVLLDYLEESDPSLWSYIDFLTLNRALIVKSLPHLDDQKGLDGAWTNRFLLAVEEMSPELADDIRRKVFFFSFSSAERSLLDRCYLRLDYQKFSDPSDGVRQLLDRCYLRLEHQKFSGSHHCEPLCFVQFCSLGCGIRNIYPNYLLYLTRWTWSIPTSTCLSFGRK</sequence>
<gene>
    <name evidence="1" type="ORF">C1645_47910</name>
</gene>
<dbReference type="EMBL" id="QKYT01001174">
    <property type="protein sequence ID" value="RIA79723.1"/>
    <property type="molecule type" value="Genomic_DNA"/>
</dbReference>
<keyword evidence="2" id="KW-1185">Reference proteome</keyword>
<name>A0A397RZX0_9GLOM</name>
<dbReference type="Proteomes" id="UP000265703">
    <property type="component" value="Unassembled WGS sequence"/>
</dbReference>
<accession>A0A397RZX0</accession>
<evidence type="ECO:0000313" key="2">
    <source>
        <dbReference type="Proteomes" id="UP000265703"/>
    </source>
</evidence>
<dbReference type="OrthoDB" id="2417204at2759"/>
<protein>
    <submittedName>
        <fullName evidence="1">Uncharacterized protein</fullName>
    </submittedName>
</protein>
<comment type="caution">
    <text evidence="1">The sequence shown here is derived from an EMBL/GenBank/DDBJ whole genome shotgun (WGS) entry which is preliminary data.</text>
</comment>